<protein>
    <submittedName>
        <fullName evidence="2">Uncharacterized protein</fullName>
    </submittedName>
</protein>
<evidence type="ECO:0000313" key="3">
    <source>
        <dbReference type="Proteomes" id="UP000018291"/>
    </source>
</evidence>
<feature type="region of interest" description="Disordered" evidence="1">
    <location>
        <begin position="49"/>
        <end position="76"/>
    </location>
</feature>
<feature type="region of interest" description="Disordered" evidence="1">
    <location>
        <begin position="19"/>
        <end position="38"/>
    </location>
</feature>
<feature type="compositionally biased region" description="Basic and acidic residues" evidence="1">
    <location>
        <begin position="49"/>
        <end position="59"/>
    </location>
</feature>
<dbReference type="Proteomes" id="UP000018291">
    <property type="component" value="Unassembled WGS sequence"/>
</dbReference>
<reference evidence="2 3" key="1">
    <citation type="journal article" date="2013" name="ISME J.">
        <title>Metabolic model for the filamentous 'Candidatus Microthrix parvicella' based on genomic and metagenomic analyses.</title>
        <authorList>
            <person name="Jon McIlroy S."/>
            <person name="Kristiansen R."/>
            <person name="Albertsen M."/>
            <person name="Michael Karst S."/>
            <person name="Rossetti S."/>
            <person name="Lund Nielsen J."/>
            <person name="Tandoi V."/>
            <person name="James Seviour R."/>
            <person name="Nielsen P.H."/>
        </authorList>
    </citation>
    <scope>NUCLEOTIDE SEQUENCE [LARGE SCALE GENOMIC DNA]</scope>
    <source>
        <strain evidence="2 3">RN1</strain>
    </source>
</reference>
<comment type="caution">
    <text evidence="2">The sequence shown here is derived from an EMBL/GenBank/DDBJ whole genome shotgun (WGS) entry which is preliminary data.</text>
</comment>
<dbReference type="eggNOG" id="ENOG502ZCDQ">
    <property type="taxonomic scope" value="Bacteria"/>
</dbReference>
<accession>R4Z391</accession>
<evidence type="ECO:0000313" key="2">
    <source>
        <dbReference type="EMBL" id="CCM65193.1"/>
    </source>
</evidence>
<evidence type="ECO:0000256" key="1">
    <source>
        <dbReference type="SAM" id="MobiDB-lite"/>
    </source>
</evidence>
<organism evidence="2 3">
    <name type="scientific">Candidatus Neomicrothrix parvicella RN1</name>
    <dbReference type="NCBI Taxonomy" id="1229780"/>
    <lineage>
        <taxon>Bacteria</taxon>
        <taxon>Bacillati</taxon>
        <taxon>Actinomycetota</taxon>
        <taxon>Acidimicrobiia</taxon>
        <taxon>Acidimicrobiales</taxon>
        <taxon>Microthrixaceae</taxon>
        <taxon>Candidatus Neomicrothrix</taxon>
    </lineage>
</organism>
<gene>
    <name evidence="2" type="ORF">BN381_600007</name>
</gene>
<dbReference type="STRING" id="1229780.BN381_600007"/>
<sequence>MTAKPDIDGILAAALKQLPPKPADSDVQAAKKRYSERVSNAVAPAFAEELRRRGLRESRPSPPSGSRSSGAERRMSGGIGAKKVDVTWATEESGLLLAISVKTINFKDRRSKNFQKNLTNRRTDLLFEAVTLHRRFPYSVIVGFLFLDKDAALDGSATRKSTFVNADQRLHLFDGRDDPADRDEKYERLFLVLLDANPTIPKVEVFRVGDLKSQIPLQDVFDEIISLIVERNPDFYEAAGGSLKKI</sequence>
<dbReference type="AlphaFoldDB" id="R4Z391"/>
<dbReference type="EMBL" id="CANL01000057">
    <property type="protein sequence ID" value="CCM65193.1"/>
    <property type="molecule type" value="Genomic_DNA"/>
</dbReference>
<dbReference type="RefSeq" id="WP_012229705.1">
    <property type="nucleotide sequence ID" value="NZ_HG422565.1"/>
</dbReference>
<proteinExistence type="predicted"/>
<keyword evidence="3" id="KW-1185">Reference proteome</keyword>
<dbReference type="HOGENOM" id="CLU_1218853_0_0_11"/>
<name>R4Z391_9ACTN</name>